<evidence type="ECO:0000313" key="2">
    <source>
        <dbReference type="Proteomes" id="UP000660070"/>
    </source>
</evidence>
<proteinExistence type="predicted"/>
<dbReference type="EMBL" id="JADPVI010000001">
    <property type="protein sequence ID" value="MBF8456036.1"/>
    <property type="molecule type" value="Genomic_DNA"/>
</dbReference>
<protein>
    <recommendedName>
        <fullName evidence="3">DUF4252 domain-containing protein</fullName>
    </recommendedName>
</protein>
<gene>
    <name evidence="1" type="ORF">IV494_02480</name>
</gene>
<accession>A0ABS0F8K5</accession>
<keyword evidence="2" id="KW-1185">Reference proteome</keyword>
<evidence type="ECO:0000313" key="1">
    <source>
        <dbReference type="EMBL" id="MBF8456036.1"/>
    </source>
</evidence>
<organism evidence="1 2">
    <name type="scientific">Kaistella gelatinilytica</name>
    <dbReference type="NCBI Taxonomy" id="2787636"/>
    <lineage>
        <taxon>Bacteria</taxon>
        <taxon>Pseudomonadati</taxon>
        <taxon>Bacteroidota</taxon>
        <taxon>Flavobacteriia</taxon>
        <taxon>Flavobacteriales</taxon>
        <taxon>Weeksellaceae</taxon>
        <taxon>Chryseobacterium group</taxon>
        <taxon>Kaistella</taxon>
    </lineage>
</organism>
<dbReference type="PROSITE" id="PS51257">
    <property type="entry name" value="PROKAR_LIPOPROTEIN"/>
    <property type="match status" value="1"/>
</dbReference>
<name>A0ABS0F8K5_9FLAO</name>
<dbReference type="Proteomes" id="UP000660070">
    <property type="component" value="Unassembled WGS sequence"/>
</dbReference>
<comment type="caution">
    <text evidence="1">The sequence shown here is derived from an EMBL/GenBank/DDBJ whole genome shotgun (WGS) entry which is preliminary data.</text>
</comment>
<sequence>MKKLMMSILALTLISCTKSETKTEEKSGGISDLVSGVKNYSEISKSVDEVSKNIEVLKKTTPLSNEELKAILPESLLGLKRTEISVGDTSMMALTTAEAKYKSEDRKSIDVQIMDGAGEMGSAMVSSMMMGLGGNREKTTENGFEKTTEIDGMKALVSEEKSGENVSSKIQVIAKKRYLFTMSGEGISYEDLLKAFGEINTSGLK</sequence>
<evidence type="ECO:0008006" key="3">
    <source>
        <dbReference type="Google" id="ProtNLM"/>
    </source>
</evidence>
<reference evidence="1 2" key="1">
    <citation type="submission" date="2020-11" db="EMBL/GenBank/DDBJ databases">
        <title>Kaistella gelatinilytica sp. nov., a flavobacterium isolated from Antarctic Soil.</title>
        <authorList>
            <person name="Li J."/>
        </authorList>
    </citation>
    <scope>NUCLEOTIDE SEQUENCE [LARGE SCALE GENOMIC DNA]</scope>
    <source>
        <strain evidence="1 2">G5-32</strain>
    </source>
</reference>
<dbReference type="RefSeq" id="WP_196078580.1">
    <property type="nucleotide sequence ID" value="NZ_JADPVI010000001.1"/>
</dbReference>